<dbReference type="RefSeq" id="WP_330078701.1">
    <property type="nucleotide sequence ID" value="NZ_JAZDCU010000001.1"/>
</dbReference>
<evidence type="ECO:0000313" key="4">
    <source>
        <dbReference type="Proteomes" id="UP001307839"/>
    </source>
</evidence>
<dbReference type="GO" id="GO:0016491">
    <property type="term" value="F:oxidoreductase activity"/>
    <property type="evidence" value="ECO:0007669"/>
    <property type="project" value="UniProtKB-KW"/>
</dbReference>
<dbReference type="Gene3D" id="3.30.9.10">
    <property type="entry name" value="D-Amino Acid Oxidase, subunit A, domain 2"/>
    <property type="match status" value="1"/>
</dbReference>
<accession>A0AB35WPL5</accession>
<dbReference type="Gene3D" id="3.50.50.60">
    <property type="entry name" value="FAD/NAD(P)-binding domain"/>
    <property type="match status" value="1"/>
</dbReference>
<dbReference type="EC" id="1.-.-.-" evidence="3"/>
<dbReference type="InterPro" id="IPR006076">
    <property type="entry name" value="FAD-dep_OxRdtase"/>
</dbReference>
<dbReference type="GO" id="GO:0005737">
    <property type="term" value="C:cytoplasm"/>
    <property type="evidence" value="ECO:0007669"/>
    <property type="project" value="TreeGrafter"/>
</dbReference>
<organism evidence="3 4">
    <name type="scientific">Pseudomonas auratipiscis</name>
    <dbReference type="NCBI Taxonomy" id="3115853"/>
    <lineage>
        <taxon>Bacteria</taxon>
        <taxon>Pseudomonadati</taxon>
        <taxon>Pseudomonadota</taxon>
        <taxon>Gammaproteobacteria</taxon>
        <taxon>Pseudomonadales</taxon>
        <taxon>Pseudomonadaceae</taxon>
        <taxon>Pseudomonas</taxon>
    </lineage>
</organism>
<gene>
    <name evidence="3" type="ORF">V0R53_02030</name>
</gene>
<dbReference type="InterPro" id="IPR036188">
    <property type="entry name" value="FAD/NAD-bd_sf"/>
</dbReference>
<dbReference type="EMBL" id="JAZDQP010000001">
    <property type="protein sequence ID" value="MEE1865164.1"/>
    <property type="molecule type" value="Genomic_DNA"/>
</dbReference>
<dbReference type="Proteomes" id="UP001307839">
    <property type="component" value="Unassembled WGS sequence"/>
</dbReference>
<dbReference type="SUPFAM" id="SSF51905">
    <property type="entry name" value="FAD/NAD(P)-binding domain"/>
    <property type="match status" value="1"/>
</dbReference>
<protein>
    <submittedName>
        <fullName evidence="3">FAD-dependent oxidoreductase</fullName>
        <ecNumber evidence="3">1.-.-.-</ecNumber>
    </submittedName>
</protein>
<proteinExistence type="predicted"/>
<dbReference type="Pfam" id="PF01266">
    <property type="entry name" value="DAO"/>
    <property type="match status" value="1"/>
</dbReference>
<feature type="domain" description="FAD dependent oxidoreductase" evidence="2">
    <location>
        <begin position="35"/>
        <end position="404"/>
    </location>
</feature>
<name>A0AB35WPL5_9PSED</name>
<evidence type="ECO:0000313" key="3">
    <source>
        <dbReference type="EMBL" id="MEE1865164.1"/>
    </source>
</evidence>
<dbReference type="PANTHER" id="PTHR13847">
    <property type="entry name" value="SARCOSINE DEHYDROGENASE-RELATED"/>
    <property type="match status" value="1"/>
</dbReference>
<sequence length="508" mass="55337">MCRKHCDVENTQRFSGYRIVACCDKFRGGSSMVYDVIIVGAGAIGGSIAYELCSRGLTVCRVGETDRVNAASKAAGAMNGCFGEVTSGLLASDYGRLKLHMDRQAQDLWPAWSERLARSSVNNRNLFSAQGTHVVLNSAGMGEVDTVNYHAIEHTLERYGEPFESIDPRSLGWLNPNQLVRPLRGLFIAGEHAVDSHLLLEKLDQALLAEHGTIKAENARRVLTEGGVASGVELNSGEILFAKKVVVAAGAHSLELLSGLDQVVSKIPPLFSGYGVSILVKLPSHMALPTSVIRTPNRAFACGLHCVPRGDGVLYLGATNILSEEPKQQALVSDVQFLLGCAVDQLNLDLHDAEIISIQVGNRPIPADGFPLIGECGIEGLWLATGTYRDGLHQSPLLAAYIADCLTGVNTTDLDLSVFTPVRAPLTGLARETTVEETVKQMFATGYEYRWDVKPYWLPLLDKGLSNNYQQLIDALHPTFTPPPELVAFSYLYESMRTKLSNYYRAWS</sequence>
<reference evidence="3 4" key="1">
    <citation type="submission" date="2024-01" db="EMBL/GenBank/DDBJ databases">
        <title>Unpublished Manusciprt.</title>
        <authorList>
            <person name="Duman M."/>
            <person name="Valdes E.G."/>
            <person name="Ajmi N."/>
            <person name="Altun S."/>
            <person name="Saticioglu I.B."/>
        </authorList>
    </citation>
    <scope>NUCLEOTIDE SEQUENCE [LARGE SCALE GENOMIC DNA]</scope>
    <source>
        <strain evidence="3 4">120P</strain>
    </source>
</reference>
<keyword evidence="4" id="KW-1185">Reference proteome</keyword>
<evidence type="ECO:0000259" key="2">
    <source>
        <dbReference type="Pfam" id="PF01266"/>
    </source>
</evidence>
<dbReference type="PANTHER" id="PTHR13847:SF289">
    <property type="entry name" value="GLYCINE OXIDASE"/>
    <property type="match status" value="1"/>
</dbReference>
<comment type="caution">
    <text evidence="3">The sequence shown here is derived from an EMBL/GenBank/DDBJ whole genome shotgun (WGS) entry which is preliminary data.</text>
</comment>
<dbReference type="AlphaFoldDB" id="A0AB35WPL5"/>
<keyword evidence="1 3" id="KW-0560">Oxidoreductase</keyword>
<evidence type="ECO:0000256" key="1">
    <source>
        <dbReference type="ARBA" id="ARBA00023002"/>
    </source>
</evidence>